<evidence type="ECO:0000256" key="1">
    <source>
        <dbReference type="SAM" id="MobiDB-lite"/>
    </source>
</evidence>
<sequence>MLRYKMKLPHFLWPVRLQVHYFLESEAHYPDAVGLMQATADIISDEYKTIEHKRRLVCPWLLADDRIIKNWDGTRVSVDRKNPRAEIIIIPLPLDLKAETDPYIRRAVEEKNQGKLFPEEGKENEQYSKKAAAGHEKGLVQRG</sequence>
<dbReference type="AlphaFoldDB" id="A0A1M6HQH0"/>
<evidence type="ECO:0000313" key="2">
    <source>
        <dbReference type="EMBL" id="SHJ24324.1"/>
    </source>
</evidence>
<dbReference type="Proteomes" id="UP000322917">
    <property type="component" value="Unassembled WGS sequence"/>
</dbReference>
<keyword evidence="3" id="KW-1185">Reference proteome</keyword>
<protein>
    <submittedName>
        <fullName evidence="2">Uncharacterized protein</fullName>
    </submittedName>
</protein>
<organism evidence="2 3">
    <name type="scientific">Propionispora hippei DSM 15287</name>
    <dbReference type="NCBI Taxonomy" id="1123003"/>
    <lineage>
        <taxon>Bacteria</taxon>
        <taxon>Bacillati</taxon>
        <taxon>Bacillota</taxon>
        <taxon>Negativicutes</taxon>
        <taxon>Selenomonadales</taxon>
        <taxon>Sporomusaceae</taxon>
        <taxon>Propionispora</taxon>
    </lineage>
</organism>
<evidence type="ECO:0000313" key="3">
    <source>
        <dbReference type="Proteomes" id="UP000322917"/>
    </source>
</evidence>
<dbReference type="EMBL" id="FQZD01000014">
    <property type="protein sequence ID" value="SHJ24324.1"/>
    <property type="molecule type" value="Genomic_DNA"/>
</dbReference>
<gene>
    <name evidence="2" type="ORF">SAMN02745170_02061</name>
</gene>
<proteinExistence type="predicted"/>
<feature type="region of interest" description="Disordered" evidence="1">
    <location>
        <begin position="114"/>
        <end position="143"/>
    </location>
</feature>
<name>A0A1M6HQH0_9FIRM</name>
<reference evidence="2 3" key="1">
    <citation type="submission" date="2016-11" db="EMBL/GenBank/DDBJ databases">
        <authorList>
            <person name="Varghese N."/>
            <person name="Submissions S."/>
        </authorList>
    </citation>
    <scope>NUCLEOTIDE SEQUENCE [LARGE SCALE GENOMIC DNA]</scope>
    <source>
        <strain evidence="2 3">DSM 15287</strain>
    </source>
</reference>
<accession>A0A1M6HQH0</accession>